<dbReference type="Gene3D" id="3.40.50.300">
    <property type="entry name" value="P-loop containing nucleotide triphosphate hydrolases"/>
    <property type="match status" value="1"/>
</dbReference>
<name>L0ABH3_CALLD</name>
<protein>
    <recommendedName>
        <fullName evidence="2 7">Replication factor C large subunit</fullName>
        <shortName evidence="7">RFC large subunit</shortName>
    </recommendedName>
    <alternativeName>
        <fullName evidence="6 7">Clamp loader large subunit</fullName>
    </alternativeName>
</protein>
<keyword evidence="4 7" id="KW-0547">Nucleotide-binding</keyword>
<comment type="similarity">
    <text evidence="1 7">Belongs to the activator 1 small subunits family. RfcL subfamily.</text>
</comment>
<dbReference type="Pfam" id="PF21960">
    <property type="entry name" value="RCF1-5-like_lid"/>
    <property type="match status" value="1"/>
</dbReference>
<dbReference type="GeneID" id="14211908"/>
<dbReference type="HOGENOM" id="CLU_027255_1_1_2"/>
<dbReference type="AlphaFoldDB" id="L0ABH3"/>
<evidence type="ECO:0000256" key="8">
    <source>
        <dbReference type="SAM" id="Coils"/>
    </source>
</evidence>
<reference evidence="11" key="1">
    <citation type="submission" date="2012-03" db="EMBL/GenBank/DDBJ databases">
        <title>Complete genome of Caldisphaera lagunensis DSM 15908.</title>
        <authorList>
            <person name="Lucas S."/>
            <person name="Copeland A."/>
            <person name="Lapidus A."/>
            <person name="Glavina del Rio T."/>
            <person name="Dalin E."/>
            <person name="Tice H."/>
            <person name="Bruce D."/>
            <person name="Goodwin L."/>
            <person name="Pitluck S."/>
            <person name="Peters L."/>
            <person name="Mikhailova N."/>
            <person name="Teshima H."/>
            <person name="Kyrpides N."/>
            <person name="Mavromatis K."/>
            <person name="Ivanova N."/>
            <person name="Brettin T."/>
            <person name="Detter J.C."/>
            <person name="Han C."/>
            <person name="Larimer F."/>
            <person name="Land M."/>
            <person name="Hauser L."/>
            <person name="Markowitz V."/>
            <person name="Cheng J.-F."/>
            <person name="Hugenholtz P."/>
            <person name="Woyke T."/>
            <person name="Wu D."/>
            <person name="Spring S."/>
            <person name="Schroeder M."/>
            <person name="Brambilla E."/>
            <person name="Klenk H.-P."/>
            <person name="Eisen J.A."/>
        </authorList>
    </citation>
    <scope>NUCLEOTIDE SEQUENCE [LARGE SCALE GENOMIC DNA]</scope>
    <source>
        <strain evidence="11">DSM 15908 / JCM 11604 / IC-154</strain>
    </source>
</reference>
<organism evidence="10 11">
    <name type="scientific">Caldisphaera lagunensis (strain DSM 15908 / JCM 11604 / ANMR 0165 / IC-154)</name>
    <dbReference type="NCBI Taxonomy" id="1056495"/>
    <lineage>
        <taxon>Archaea</taxon>
        <taxon>Thermoproteota</taxon>
        <taxon>Thermoprotei</taxon>
        <taxon>Acidilobales</taxon>
        <taxon>Caldisphaeraceae</taxon>
        <taxon>Caldisphaera</taxon>
    </lineage>
</organism>
<comment type="function">
    <text evidence="7">Part of the RFC clamp loader complex which loads the PCNA sliding clamp onto DNA.</text>
</comment>
<dbReference type="GO" id="GO:0003689">
    <property type="term" value="F:DNA clamp loader activity"/>
    <property type="evidence" value="ECO:0007669"/>
    <property type="project" value="UniProtKB-UniRule"/>
</dbReference>
<dbReference type="eggNOG" id="arCOG00470">
    <property type="taxonomic scope" value="Archaea"/>
</dbReference>
<evidence type="ECO:0000313" key="10">
    <source>
        <dbReference type="EMBL" id="AFZ70400.1"/>
    </source>
</evidence>
<keyword evidence="5 7" id="KW-0067">ATP-binding</keyword>
<feature type="domain" description="AAA+ ATPase" evidence="9">
    <location>
        <begin position="47"/>
        <end position="168"/>
    </location>
</feature>
<dbReference type="RefSeq" id="WP_015232298.1">
    <property type="nucleotide sequence ID" value="NC_019791.1"/>
</dbReference>
<keyword evidence="8" id="KW-0175">Coiled coil</keyword>
<dbReference type="HAMAP" id="MF_01508">
    <property type="entry name" value="RfcL"/>
    <property type="match status" value="1"/>
</dbReference>
<dbReference type="CDD" id="cd18140">
    <property type="entry name" value="HLD_clamp_RFC"/>
    <property type="match status" value="1"/>
</dbReference>
<dbReference type="GO" id="GO:0016887">
    <property type="term" value="F:ATP hydrolysis activity"/>
    <property type="evidence" value="ECO:0007669"/>
    <property type="project" value="InterPro"/>
</dbReference>
<feature type="coiled-coil region" evidence="8">
    <location>
        <begin position="416"/>
        <end position="447"/>
    </location>
</feature>
<evidence type="ECO:0000256" key="7">
    <source>
        <dbReference type="HAMAP-Rule" id="MF_01508"/>
    </source>
</evidence>
<dbReference type="CDD" id="cd00009">
    <property type="entry name" value="AAA"/>
    <property type="match status" value="1"/>
</dbReference>
<accession>L0ABH3</accession>
<comment type="subunit">
    <text evidence="7">Heteromultimer composed of small subunits (RfcS) and large subunits (RfcL).</text>
</comment>
<evidence type="ECO:0000256" key="3">
    <source>
        <dbReference type="ARBA" id="ARBA00022705"/>
    </source>
</evidence>
<dbReference type="KEGG" id="clg:Calag_0648"/>
<evidence type="ECO:0000256" key="4">
    <source>
        <dbReference type="ARBA" id="ARBA00022741"/>
    </source>
</evidence>
<evidence type="ECO:0000256" key="2">
    <source>
        <dbReference type="ARBA" id="ARBA00014793"/>
    </source>
</evidence>
<gene>
    <name evidence="7" type="primary">rfcL</name>
    <name evidence="10" type="ordered locus">Calag_0648</name>
</gene>
<dbReference type="EMBL" id="CP003378">
    <property type="protein sequence ID" value="AFZ70400.1"/>
    <property type="molecule type" value="Genomic_DNA"/>
</dbReference>
<dbReference type="GO" id="GO:0006260">
    <property type="term" value="P:DNA replication"/>
    <property type="evidence" value="ECO:0007669"/>
    <property type="project" value="UniProtKB-UniRule"/>
</dbReference>
<dbReference type="InterPro" id="IPR027417">
    <property type="entry name" value="P-loop_NTPase"/>
</dbReference>
<dbReference type="InterPro" id="IPR003593">
    <property type="entry name" value="AAA+_ATPase"/>
</dbReference>
<dbReference type="SUPFAM" id="SSF52540">
    <property type="entry name" value="P-loop containing nucleoside triphosphate hydrolases"/>
    <property type="match status" value="1"/>
</dbReference>
<dbReference type="Proteomes" id="UP000010469">
    <property type="component" value="Chromosome"/>
</dbReference>
<dbReference type="InParanoid" id="L0ABH3"/>
<dbReference type="InterPro" id="IPR003959">
    <property type="entry name" value="ATPase_AAA_core"/>
</dbReference>
<dbReference type="Pfam" id="PF00004">
    <property type="entry name" value="AAA"/>
    <property type="match status" value="1"/>
</dbReference>
<dbReference type="PANTHER" id="PTHR23389:SF6">
    <property type="entry name" value="REPLICATION FACTOR C SUBUNIT 1"/>
    <property type="match status" value="1"/>
</dbReference>
<dbReference type="SMART" id="SM00382">
    <property type="entry name" value="AAA"/>
    <property type="match status" value="1"/>
</dbReference>
<dbReference type="NCBIfam" id="NF003229">
    <property type="entry name" value="PRK04195.1-5"/>
    <property type="match status" value="1"/>
</dbReference>
<evidence type="ECO:0000256" key="6">
    <source>
        <dbReference type="ARBA" id="ARBA00032141"/>
    </source>
</evidence>
<dbReference type="PANTHER" id="PTHR23389">
    <property type="entry name" value="CHROMOSOME TRANSMISSION FIDELITY FACTOR 18"/>
    <property type="match status" value="1"/>
</dbReference>
<evidence type="ECO:0000256" key="1">
    <source>
        <dbReference type="ARBA" id="ARBA00006878"/>
    </source>
</evidence>
<proteinExistence type="inferred from homology"/>
<evidence type="ECO:0000313" key="11">
    <source>
        <dbReference type="Proteomes" id="UP000010469"/>
    </source>
</evidence>
<dbReference type="InterPro" id="IPR023935">
    <property type="entry name" value="Rep_factor-C_lsu"/>
</dbReference>
<evidence type="ECO:0000256" key="5">
    <source>
        <dbReference type="ARBA" id="ARBA00022840"/>
    </source>
</evidence>
<dbReference type="STRING" id="1056495.Calag_0648"/>
<dbReference type="InterPro" id="IPR047854">
    <property type="entry name" value="RFC_lid"/>
</dbReference>
<dbReference type="GO" id="GO:0005524">
    <property type="term" value="F:ATP binding"/>
    <property type="evidence" value="ECO:0007669"/>
    <property type="project" value="UniProtKB-UniRule"/>
</dbReference>
<keyword evidence="11" id="KW-1185">Reference proteome</keyword>
<dbReference type="Gene3D" id="1.10.8.60">
    <property type="match status" value="1"/>
</dbReference>
<sequence length="473" mass="54661">MILSNEVKIPWIIKYRPKRVDDIINQEEAKSQMLTWIHSWLEGKRPEKKALLLYGPPGVGKTSLVEAIANEYDLELLELNASDYRRTQDIKKTVANASQKRPLFKKMILILMDEIDGLSPRGDIGGVDELIKIIPNTMNPIILTANDPWKDNLRPIREYVSMVEFKPLTLNQVISVLQGICNKENLECEREALKFIAEKSMGDLRGAINDLEAVAEGYGKVTFNLVSVIVKGRDKSVDLWRTLNGVFYAKEAWQSRRSVMNSEEDYETLIAWFNDNVPLKYGDYEDLFRAMDSLSRASLFLKRAKSGDWDMLSYVFDLIGPGITYARKNGEILKNRFSYPQKIKIMGQMKSLRETRDRIAKILSERTLSSQRVIKSDVIQYLITIFRNGNIERVAMIARAYGFSEDDLKYLAGNRYKDIEKEMDRLREGKKEEINAKEKEVKKQTSLEFFGVKSSQVKKTEKGKRKYYKKDNK</sequence>
<keyword evidence="3 7" id="KW-0235">DNA replication</keyword>
<evidence type="ECO:0000259" key="9">
    <source>
        <dbReference type="SMART" id="SM00382"/>
    </source>
</evidence>
<feature type="binding site" evidence="7">
    <location>
        <begin position="55"/>
        <end position="62"/>
    </location>
    <ligand>
        <name>ATP</name>
        <dbReference type="ChEBI" id="CHEBI:30616"/>
    </ligand>
</feature>